<protein>
    <submittedName>
        <fullName evidence="2">DEAD/DEAH box helicase family protein</fullName>
    </submittedName>
</protein>
<dbReference type="InterPro" id="IPR027417">
    <property type="entry name" value="P-loop_NTPase"/>
</dbReference>
<accession>A0ABS9DCM4</accession>
<evidence type="ECO:0000259" key="1">
    <source>
        <dbReference type="Pfam" id="PF04851"/>
    </source>
</evidence>
<keyword evidence="2" id="KW-0547">Nucleotide-binding</keyword>
<proteinExistence type="predicted"/>
<keyword evidence="2" id="KW-0067">ATP-binding</keyword>
<dbReference type="EMBL" id="JAKGAS010000024">
    <property type="protein sequence ID" value="MCF2950494.1"/>
    <property type="molecule type" value="Genomic_DNA"/>
</dbReference>
<dbReference type="Gene3D" id="3.40.50.300">
    <property type="entry name" value="P-loop containing nucleotide triphosphate hydrolases"/>
    <property type="match status" value="1"/>
</dbReference>
<keyword evidence="2" id="KW-0378">Hydrolase</keyword>
<dbReference type="SUPFAM" id="SSF52540">
    <property type="entry name" value="P-loop containing nucleoside triphosphate hydrolases"/>
    <property type="match status" value="1"/>
</dbReference>
<feature type="non-terminal residue" evidence="2">
    <location>
        <position position="467"/>
    </location>
</feature>
<keyword evidence="2" id="KW-0347">Helicase</keyword>
<sequence>MEIFYVDGVCGSGKTQTAIKKISARVAAGETVLYVTETKRLLEQTKEGFEKLNVPCSLLVAPKQSSWRKQYKSVIQDIVKGISSASEFPHVILCTTKSLIRAAHEIPDKIKLPLYIDEGFIVAEGNEIISNTESETSGLMFKLGLAKEKPKDFDGLGYKFATEHQHIVMYAENPLMIVESKPTGAKLKWNAYLDLPAFCSKFSDITLLAACHEDTLQYHAFKSAAIKQVALDWNLANEHVTQGTVNILYVLENAEWRTTRKSKLTDKELEDIALTFEREHWDKFINVKQIGDEGEAINVKSHGFNDYSKLHHFMDLHTQMPIPSTEKFYMKRLGMSKFDIRKACYHYDRYQGALRTSLRNSRKDDLGTDDLFYCFGDKGTAEYFASKLAPWVKRKIYKLPIELAIDTEGKATYSNKVSDNKAEQKARGRDRAKLTELDPDIKRLDKALIYLRDLRRMNPDKRITKAI</sequence>
<dbReference type="Pfam" id="PF04851">
    <property type="entry name" value="ResIII"/>
    <property type="match status" value="1"/>
</dbReference>
<dbReference type="RefSeq" id="WP_235314590.1">
    <property type="nucleotide sequence ID" value="NZ_JAKGAS010000024.1"/>
</dbReference>
<comment type="caution">
    <text evidence="2">The sequence shown here is derived from an EMBL/GenBank/DDBJ whole genome shotgun (WGS) entry which is preliminary data.</text>
</comment>
<dbReference type="Proteomes" id="UP001521137">
    <property type="component" value="Unassembled WGS sequence"/>
</dbReference>
<reference evidence="2 3" key="1">
    <citation type="submission" date="2022-01" db="EMBL/GenBank/DDBJ databases">
        <title>Paraglaciecola sp. G1-23.</title>
        <authorList>
            <person name="Jin M.S."/>
            <person name="Han D.M."/>
            <person name="Kim H.M."/>
            <person name="Jeon C.O."/>
        </authorList>
    </citation>
    <scope>NUCLEOTIDE SEQUENCE [LARGE SCALE GENOMIC DNA]</scope>
    <source>
        <strain evidence="2 3">G1-23</strain>
    </source>
</reference>
<dbReference type="InterPro" id="IPR006935">
    <property type="entry name" value="Helicase/UvrB_N"/>
</dbReference>
<feature type="domain" description="Helicase/UvrB N-terminal" evidence="1">
    <location>
        <begin position="5"/>
        <end position="103"/>
    </location>
</feature>
<evidence type="ECO:0000313" key="3">
    <source>
        <dbReference type="Proteomes" id="UP001521137"/>
    </source>
</evidence>
<name>A0ABS9DCM4_9ALTE</name>
<gene>
    <name evidence="2" type="ORF">L0668_20465</name>
</gene>
<keyword evidence="3" id="KW-1185">Reference proteome</keyword>
<organism evidence="2 3">
    <name type="scientific">Paraglaciecola algarum</name>
    <dbReference type="NCBI Taxonomy" id="3050085"/>
    <lineage>
        <taxon>Bacteria</taxon>
        <taxon>Pseudomonadati</taxon>
        <taxon>Pseudomonadota</taxon>
        <taxon>Gammaproteobacteria</taxon>
        <taxon>Alteromonadales</taxon>
        <taxon>Alteromonadaceae</taxon>
        <taxon>Paraglaciecola</taxon>
    </lineage>
</organism>
<evidence type="ECO:0000313" key="2">
    <source>
        <dbReference type="EMBL" id="MCF2950494.1"/>
    </source>
</evidence>
<dbReference type="GO" id="GO:0004386">
    <property type="term" value="F:helicase activity"/>
    <property type="evidence" value="ECO:0007669"/>
    <property type="project" value="UniProtKB-KW"/>
</dbReference>